<organism evidence="1">
    <name type="scientific">Sesamum angustifolium</name>
    <dbReference type="NCBI Taxonomy" id="2727405"/>
    <lineage>
        <taxon>Eukaryota</taxon>
        <taxon>Viridiplantae</taxon>
        <taxon>Streptophyta</taxon>
        <taxon>Embryophyta</taxon>
        <taxon>Tracheophyta</taxon>
        <taxon>Spermatophyta</taxon>
        <taxon>Magnoliopsida</taxon>
        <taxon>eudicotyledons</taxon>
        <taxon>Gunneridae</taxon>
        <taxon>Pentapetalae</taxon>
        <taxon>asterids</taxon>
        <taxon>lamiids</taxon>
        <taxon>Lamiales</taxon>
        <taxon>Pedaliaceae</taxon>
        <taxon>Sesamum</taxon>
    </lineage>
</organism>
<dbReference type="EMBL" id="JACGWK010000471">
    <property type="protein sequence ID" value="KAL0298189.1"/>
    <property type="molecule type" value="Genomic_DNA"/>
</dbReference>
<protein>
    <submittedName>
        <fullName evidence="1">Uncharacterized protein</fullName>
    </submittedName>
</protein>
<gene>
    <name evidence="1" type="ORF">Sangu_3155700</name>
</gene>
<name>A0AAW2JUA4_9LAMI</name>
<sequence length="66" mass="7368">MPGGSLEPKEPMRKGKMRMIAGEPIGGDSYNARKAQVREAHDMTVKDVLDVEDLENTPPIQFERAE</sequence>
<accession>A0AAW2JUA4</accession>
<reference evidence="1" key="2">
    <citation type="journal article" date="2024" name="Plant">
        <title>Genomic evolution and insights into agronomic trait innovations of Sesamum species.</title>
        <authorList>
            <person name="Miao H."/>
            <person name="Wang L."/>
            <person name="Qu L."/>
            <person name="Liu H."/>
            <person name="Sun Y."/>
            <person name="Le M."/>
            <person name="Wang Q."/>
            <person name="Wei S."/>
            <person name="Zheng Y."/>
            <person name="Lin W."/>
            <person name="Duan Y."/>
            <person name="Cao H."/>
            <person name="Xiong S."/>
            <person name="Wang X."/>
            <person name="Wei L."/>
            <person name="Li C."/>
            <person name="Ma Q."/>
            <person name="Ju M."/>
            <person name="Zhao R."/>
            <person name="Li G."/>
            <person name="Mu C."/>
            <person name="Tian Q."/>
            <person name="Mei H."/>
            <person name="Zhang T."/>
            <person name="Gao T."/>
            <person name="Zhang H."/>
        </authorList>
    </citation>
    <scope>NUCLEOTIDE SEQUENCE</scope>
    <source>
        <strain evidence="1">G01</strain>
    </source>
</reference>
<evidence type="ECO:0000313" key="1">
    <source>
        <dbReference type="EMBL" id="KAL0298189.1"/>
    </source>
</evidence>
<proteinExistence type="predicted"/>
<comment type="caution">
    <text evidence="1">The sequence shown here is derived from an EMBL/GenBank/DDBJ whole genome shotgun (WGS) entry which is preliminary data.</text>
</comment>
<dbReference type="AlphaFoldDB" id="A0AAW2JUA4"/>
<reference evidence="1" key="1">
    <citation type="submission" date="2020-06" db="EMBL/GenBank/DDBJ databases">
        <authorList>
            <person name="Li T."/>
            <person name="Hu X."/>
            <person name="Zhang T."/>
            <person name="Song X."/>
            <person name="Zhang H."/>
            <person name="Dai N."/>
            <person name="Sheng W."/>
            <person name="Hou X."/>
            <person name="Wei L."/>
        </authorList>
    </citation>
    <scope>NUCLEOTIDE SEQUENCE</scope>
    <source>
        <strain evidence="1">G01</strain>
        <tissue evidence="1">Leaf</tissue>
    </source>
</reference>